<sequence length="314" mass="32541">MTSSLSPVSSAGTDLRRRSDRLQSWLTQLIWLYGLFSILGLLGVGGAVVALLAVSGLPGADAPGGPLLVALVLASGLLVLVSLVLYVLAIRAAKRALAGAAEAGEGRVSPTLDQDVRRLNAWLTLGQWGTLVGAVLGLLFGVVTSRMAGALSSDAQVPSTFVLFGGLIGNLPTIVLTWLILASVKRFFSHVSLRARGSQQPVGPAAGAASGWLMFVYVFLWIAVGLSALSLLPALLLPAALGSERGADAAVGAGGLFALVAAFLALFGWLYSLLLRLVGHSRLFALEVAAQLDQPRTGEAAPLPDPWLNIPDPR</sequence>
<feature type="transmembrane region" description="Helical" evidence="1">
    <location>
        <begin position="67"/>
        <end position="88"/>
    </location>
</feature>
<dbReference type="PATRIC" id="fig|745776.4.peg.391"/>
<evidence type="ECO:0000313" key="3">
    <source>
        <dbReference type="Proteomes" id="UP000007575"/>
    </source>
</evidence>
<dbReference type="AlphaFoldDB" id="H8GVD4"/>
<feature type="transmembrane region" description="Helical" evidence="1">
    <location>
        <begin position="25"/>
        <end position="55"/>
    </location>
</feature>
<dbReference type="HOGENOM" id="CLU_884868_0_0_0"/>
<feature type="transmembrane region" description="Helical" evidence="1">
    <location>
        <begin position="249"/>
        <end position="274"/>
    </location>
</feature>
<dbReference type="RefSeq" id="WP_014683794.1">
    <property type="nucleotide sequence ID" value="NC_017790.1"/>
</dbReference>
<keyword evidence="1" id="KW-1133">Transmembrane helix</keyword>
<evidence type="ECO:0000313" key="2">
    <source>
        <dbReference type="EMBL" id="AFD24311.1"/>
    </source>
</evidence>
<proteinExistence type="predicted"/>
<feature type="transmembrane region" description="Helical" evidence="1">
    <location>
        <begin position="161"/>
        <end position="184"/>
    </location>
</feature>
<keyword evidence="1" id="KW-0812">Transmembrane</keyword>
<dbReference type="Proteomes" id="UP000007575">
    <property type="component" value="Chromosome"/>
</dbReference>
<dbReference type="KEGG" id="dgo:DGo_CA0384"/>
<evidence type="ECO:0000256" key="1">
    <source>
        <dbReference type="SAM" id="Phobius"/>
    </source>
</evidence>
<dbReference type="OrthoDB" id="64796at2"/>
<keyword evidence="1" id="KW-0472">Membrane</keyword>
<accession>H8GVD4</accession>
<keyword evidence="3" id="KW-1185">Reference proteome</keyword>
<feature type="transmembrane region" description="Helical" evidence="1">
    <location>
        <begin position="119"/>
        <end position="141"/>
    </location>
</feature>
<protein>
    <submittedName>
        <fullName evidence="2">Uncharacterized protein</fullName>
    </submittedName>
</protein>
<dbReference type="EMBL" id="CP002191">
    <property type="protein sequence ID" value="AFD24311.1"/>
    <property type="molecule type" value="Genomic_DNA"/>
</dbReference>
<name>H8GVD4_DEIGI</name>
<organism evidence="2 3">
    <name type="scientific">Deinococcus gobiensis (strain DSM 21396 / JCM 16679 / CGMCC 1.7299 / I-0)</name>
    <dbReference type="NCBI Taxonomy" id="745776"/>
    <lineage>
        <taxon>Bacteria</taxon>
        <taxon>Thermotogati</taxon>
        <taxon>Deinococcota</taxon>
        <taxon>Deinococci</taxon>
        <taxon>Deinococcales</taxon>
        <taxon>Deinococcaceae</taxon>
        <taxon>Deinococcus</taxon>
    </lineage>
</organism>
<feature type="transmembrane region" description="Helical" evidence="1">
    <location>
        <begin position="205"/>
        <end position="229"/>
    </location>
</feature>
<dbReference type="STRING" id="745776.DGo_CA0384"/>
<reference evidence="2 3" key="1">
    <citation type="journal article" date="2012" name="PLoS ONE">
        <title>Genome sequence and transcriptome analysis of the radioresistant bacterium Deinococcus gobiensis: insights into the extreme environmental adaptations.</title>
        <authorList>
            <person name="Yuan M."/>
            <person name="Chen M."/>
            <person name="Zhang W."/>
            <person name="Lu W."/>
            <person name="Wang J."/>
            <person name="Yang M."/>
            <person name="Zhao P."/>
            <person name="Tang R."/>
            <person name="Li X."/>
            <person name="Hao Y."/>
            <person name="Zhou Z."/>
            <person name="Zhan Y."/>
            <person name="Yu H."/>
            <person name="Teng C."/>
            <person name="Yan Y."/>
            <person name="Ping S."/>
            <person name="Wang Y."/>
            <person name="Lin M."/>
        </authorList>
    </citation>
    <scope>NUCLEOTIDE SEQUENCE [LARGE SCALE GENOMIC DNA]</scope>
    <source>
        <strain evidence="2 3">I-0</strain>
    </source>
</reference>
<gene>
    <name evidence="2" type="ordered locus">DGo_CA0384</name>
</gene>